<gene>
    <name evidence="4" type="ORF">B4121_2813</name>
</gene>
<dbReference type="InterPro" id="IPR029058">
    <property type="entry name" value="AB_hydrolase_fold"/>
</dbReference>
<dbReference type="Gene3D" id="3.40.50.1820">
    <property type="entry name" value="alpha/beta hydrolase"/>
    <property type="match status" value="1"/>
</dbReference>
<proteinExistence type="predicted"/>
<keyword evidence="2" id="KW-0732">Signal</keyword>
<dbReference type="InterPro" id="IPR050300">
    <property type="entry name" value="GDXG_lipolytic_enzyme"/>
</dbReference>
<feature type="chain" id="PRO_5030159060" evidence="2">
    <location>
        <begin position="31"/>
        <end position="279"/>
    </location>
</feature>
<feature type="signal peptide" evidence="2">
    <location>
        <begin position="1"/>
        <end position="30"/>
    </location>
</feature>
<evidence type="ECO:0000313" key="4">
    <source>
        <dbReference type="EMBL" id="OLF91335.1"/>
    </source>
</evidence>
<dbReference type="InterPro" id="IPR049492">
    <property type="entry name" value="BD-FAE-like_dom"/>
</dbReference>
<dbReference type="GO" id="GO:0016787">
    <property type="term" value="F:hydrolase activity"/>
    <property type="evidence" value="ECO:0007669"/>
    <property type="project" value="UniProtKB-KW"/>
</dbReference>
<dbReference type="EMBL" id="LKPO01000019">
    <property type="protein sequence ID" value="OLF91335.1"/>
    <property type="molecule type" value="Genomic_DNA"/>
</dbReference>
<dbReference type="PANTHER" id="PTHR48081:SF33">
    <property type="entry name" value="KYNURENINE FORMAMIDASE"/>
    <property type="match status" value="1"/>
</dbReference>
<comment type="caution">
    <text evidence="4">The sequence shown here is derived from an EMBL/GenBank/DDBJ whole genome shotgun (WGS) entry which is preliminary data.</text>
</comment>
<evidence type="ECO:0000256" key="2">
    <source>
        <dbReference type="SAM" id="SignalP"/>
    </source>
</evidence>
<evidence type="ECO:0000259" key="3">
    <source>
        <dbReference type="Pfam" id="PF20434"/>
    </source>
</evidence>
<sequence>MFLNLRGFIKWTGVAILCIGLIACTSNKNAENVHYAKDDRQTLDIYTPQTNEDEKHPVLIYLHGGGWTSGDKSRAASKPALFTENGYVFVSVNYRLHPDVQYEEMADDAAKAVKWVMDHADEYQIDPSKINVMGHSAGGHLAALIAANPSYLNRVGLTPASLNSIVVLDGPLDMKRFIEAIPSYKKVFGTDEKVWTEASPLSYINNSKLPPAYLVTRWEDPAVYKFAETVNKAKATDFVYRVNSLSHSDLNKMFGSPDAPAEAQNLTKAVMAFLEKENK</sequence>
<protein>
    <submittedName>
        <fullName evidence="4">Putative ESTERASE/LIPASE protein</fullName>
    </submittedName>
</protein>
<feature type="domain" description="BD-FAE-like" evidence="3">
    <location>
        <begin position="43"/>
        <end position="223"/>
    </location>
</feature>
<keyword evidence="1" id="KW-0378">Hydrolase</keyword>
<accession>A0A6N2FQJ5</accession>
<reference evidence="4 5" key="1">
    <citation type="journal article" date="2016" name="Front. Microbiol.">
        <title>High-Level Heat Resistance of Spores of Bacillus amyloliquefaciens and Bacillus licheniformis Results from the Presence of a spoVA Operon in a Tn1546 Transposon.</title>
        <authorList>
            <person name="Berendsen E.M."/>
            <person name="Koning R.A."/>
            <person name="Boekhorst J."/>
            <person name="de Jong A."/>
            <person name="Kuipers O.P."/>
            <person name="Wells-Bennik M.H."/>
        </authorList>
    </citation>
    <scope>NUCLEOTIDE SEQUENCE [LARGE SCALE GENOMIC DNA]</scope>
    <source>
        <strain evidence="4 5">B4121</strain>
    </source>
</reference>
<dbReference type="PROSITE" id="PS51257">
    <property type="entry name" value="PROKAR_LIPOPROTEIN"/>
    <property type="match status" value="1"/>
</dbReference>
<dbReference type="Proteomes" id="UP000185604">
    <property type="component" value="Unassembled WGS sequence"/>
</dbReference>
<dbReference type="Pfam" id="PF20434">
    <property type="entry name" value="BD-FAE"/>
    <property type="match status" value="1"/>
</dbReference>
<dbReference type="AlphaFoldDB" id="A0A6N2FQJ5"/>
<name>A0A6N2FQJ5_9BACI</name>
<evidence type="ECO:0000256" key="1">
    <source>
        <dbReference type="ARBA" id="ARBA00022801"/>
    </source>
</evidence>
<organism evidence="4 5">
    <name type="scientific">Bacillus paralicheniformis</name>
    <dbReference type="NCBI Taxonomy" id="1648923"/>
    <lineage>
        <taxon>Bacteria</taxon>
        <taxon>Bacillati</taxon>
        <taxon>Bacillota</taxon>
        <taxon>Bacilli</taxon>
        <taxon>Bacillales</taxon>
        <taxon>Bacillaceae</taxon>
        <taxon>Bacillus</taxon>
    </lineage>
</organism>
<dbReference type="PANTHER" id="PTHR48081">
    <property type="entry name" value="AB HYDROLASE SUPERFAMILY PROTEIN C4A8.06C"/>
    <property type="match status" value="1"/>
</dbReference>
<dbReference type="SUPFAM" id="SSF53474">
    <property type="entry name" value="alpha/beta-Hydrolases"/>
    <property type="match status" value="1"/>
</dbReference>
<evidence type="ECO:0000313" key="5">
    <source>
        <dbReference type="Proteomes" id="UP000185604"/>
    </source>
</evidence>